<name>A0A7C2TG96_9BACT</name>
<comment type="caution">
    <text evidence="1">The sequence shown here is derived from an EMBL/GenBank/DDBJ whole genome shotgun (WGS) entry which is preliminary data.</text>
</comment>
<dbReference type="EMBL" id="DSDS01000017">
    <property type="protein sequence ID" value="HET97248.1"/>
    <property type="molecule type" value="Genomic_DNA"/>
</dbReference>
<reference evidence="1" key="1">
    <citation type="journal article" date="2020" name="mSystems">
        <title>Genome- and Community-Level Interaction Insights into Carbon Utilization and Element Cycling Functions of Hydrothermarchaeota in Hydrothermal Sediment.</title>
        <authorList>
            <person name="Zhou Z."/>
            <person name="Liu Y."/>
            <person name="Xu W."/>
            <person name="Pan J."/>
            <person name="Luo Z.H."/>
            <person name="Li M."/>
        </authorList>
    </citation>
    <scope>NUCLEOTIDE SEQUENCE [LARGE SCALE GENOMIC DNA]</scope>
    <source>
        <strain evidence="1">SpSt-1224</strain>
    </source>
</reference>
<protein>
    <submittedName>
        <fullName evidence="1">PilZ domain-containing protein</fullName>
    </submittedName>
</protein>
<dbReference type="Proteomes" id="UP000885986">
    <property type="component" value="Unassembled WGS sequence"/>
</dbReference>
<sequence length="148" mass="17250">MGKELRRSQRIEVGLSVRIIIRDTHSGLTLAEDMGLISDISRHGLRLTVPQAKIDGHHLFYSFHEDEGKSLYLAASEELARGEGLPELLAVRPVWFDRLLTRPGKPFQLGMEYVQKPSREVIEWLQKMMAQQQQPDRWWRRIFSRGEK</sequence>
<organism evidence="1">
    <name type="scientific">Desulfurivibrio alkaliphilus</name>
    <dbReference type="NCBI Taxonomy" id="427923"/>
    <lineage>
        <taxon>Bacteria</taxon>
        <taxon>Pseudomonadati</taxon>
        <taxon>Thermodesulfobacteriota</taxon>
        <taxon>Desulfobulbia</taxon>
        <taxon>Desulfobulbales</taxon>
        <taxon>Desulfobulbaceae</taxon>
        <taxon>Desulfurivibrio</taxon>
    </lineage>
</organism>
<dbReference type="AlphaFoldDB" id="A0A7C2TG96"/>
<accession>A0A7C2TG96</accession>
<evidence type="ECO:0000313" key="1">
    <source>
        <dbReference type="EMBL" id="HET97248.1"/>
    </source>
</evidence>
<gene>
    <name evidence="1" type="ORF">ENN98_00810</name>
</gene>
<proteinExistence type="predicted"/>